<reference evidence="5" key="1">
    <citation type="submission" date="2016-07" db="EMBL/GenBank/DDBJ databases">
        <authorList>
            <person name="Florea S."/>
            <person name="Webb J.S."/>
            <person name="Jaromczyk J."/>
            <person name="Schardl C.L."/>
        </authorList>
    </citation>
    <scope>NUCLEOTIDE SEQUENCE [LARGE SCALE GENOMIC DNA]</scope>
    <source>
        <strain evidence="5">KCTC 42131</strain>
    </source>
</reference>
<proteinExistence type="predicted"/>
<feature type="domain" description="Luciferase-like" evidence="3">
    <location>
        <begin position="20"/>
        <end position="284"/>
    </location>
</feature>
<dbReference type="GO" id="GO:0005829">
    <property type="term" value="C:cytosol"/>
    <property type="evidence" value="ECO:0007669"/>
    <property type="project" value="TreeGrafter"/>
</dbReference>
<dbReference type="InterPro" id="IPR011251">
    <property type="entry name" value="Luciferase-like_dom"/>
</dbReference>
<evidence type="ECO:0000313" key="5">
    <source>
        <dbReference type="Proteomes" id="UP000175669"/>
    </source>
</evidence>
<dbReference type="FunFam" id="3.20.20.30:FF:000002">
    <property type="entry name" value="LLM class flavin-dependent oxidoreductase"/>
    <property type="match status" value="1"/>
</dbReference>
<dbReference type="GO" id="GO:0016705">
    <property type="term" value="F:oxidoreductase activity, acting on paired donors, with incorporation or reduction of molecular oxygen"/>
    <property type="evidence" value="ECO:0007669"/>
    <property type="project" value="InterPro"/>
</dbReference>
<comment type="caution">
    <text evidence="4">The sequence shown here is derived from an EMBL/GenBank/DDBJ whole genome shotgun (WGS) entry which is preliminary data.</text>
</comment>
<name>A0A1E8CM90_9GAMM</name>
<dbReference type="Pfam" id="PF00296">
    <property type="entry name" value="Bac_luciferase"/>
    <property type="match status" value="1"/>
</dbReference>
<dbReference type="NCBIfam" id="TIGR03558">
    <property type="entry name" value="oxido_grp_1"/>
    <property type="match status" value="1"/>
</dbReference>
<dbReference type="CDD" id="cd00347">
    <property type="entry name" value="Flavin_utilizing_monoxygenases"/>
    <property type="match status" value="2"/>
</dbReference>
<accession>A0A1E8CM90</accession>
<sequence length="335" mass="35835">MIPYSLLDLAPVVLGSTPRQALLNSRSLAQTAETSGYQRFWLAEHHNMTGIASAATAVAIGYVAEGTERIRVGSGGIMLPNHAPLMVAEQFGTLASLYPDRIDLGLGRAPGTDSLTMQALRRYQDSVDQFPRDVQELQGYFQPAAPGQAVQAVPGAGLKVPLWLLGSSLFSAQLAAALGLPFAFASHFAPDHLMQALDLYRARFRPSEQLESPYCMAAVPMYAASSRDEARLLMSSTQQQFIALRRGTPGPLKPPLENIETHFSAAELAGAAHALSEAIVGDMADVKKGIGNFIDRTGVDEIMFSAHIFDHQKRLTSVGIAGQACQALSGRTTSA</sequence>
<dbReference type="AlphaFoldDB" id="A0A1E8CM90"/>
<organism evidence="4 5">
    <name type="scientific">Pseudohongiella acticola</name>
    <dbReference type="NCBI Taxonomy" id="1524254"/>
    <lineage>
        <taxon>Bacteria</taxon>
        <taxon>Pseudomonadati</taxon>
        <taxon>Pseudomonadota</taxon>
        <taxon>Gammaproteobacteria</taxon>
        <taxon>Pseudomonadales</taxon>
        <taxon>Pseudohongiellaceae</taxon>
        <taxon>Pseudohongiella</taxon>
    </lineage>
</organism>
<dbReference type="STRING" id="1524254.PHACT_09680"/>
<evidence type="ECO:0000313" key="4">
    <source>
        <dbReference type="EMBL" id="OFE13377.1"/>
    </source>
</evidence>
<dbReference type="EMBL" id="MASR01000001">
    <property type="protein sequence ID" value="OFE13377.1"/>
    <property type="molecule type" value="Genomic_DNA"/>
</dbReference>
<evidence type="ECO:0000256" key="2">
    <source>
        <dbReference type="ARBA" id="ARBA00074555"/>
    </source>
</evidence>
<dbReference type="Proteomes" id="UP000175669">
    <property type="component" value="Unassembled WGS sequence"/>
</dbReference>
<dbReference type="Gene3D" id="3.20.20.30">
    <property type="entry name" value="Luciferase-like domain"/>
    <property type="match status" value="1"/>
</dbReference>
<comment type="similarity">
    <text evidence="1">To bacterial alkanal monooxygenase alpha and beta chains.</text>
</comment>
<dbReference type="InterPro" id="IPR036661">
    <property type="entry name" value="Luciferase-like_sf"/>
</dbReference>
<evidence type="ECO:0000256" key="1">
    <source>
        <dbReference type="ARBA" id="ARBA00007789"/>
    </source>
</evidence>
<evidence type="ECO:0000259" key="3">
    <source>
        <dbReference type="Pfam" id="PF00296"/>
    </source>
</evidence>
<dbReference type="InterPro" id="IPR019949">
    <property type="entry name" value="CmoO-like"/>
</dbReference>
<dbReference type="PANTHER" id="PTHR30137:SF6">
    <property type="entry name" value="LUCIFERASE-LIKE MONOOXYGENASE"/>
    <property type="match status" value="1"/>
</dbReference>
<dbReference type="InterPro" id="IPR050766">
    <property type="entry name" value="Bact_Lucif_Oxidored"/>
</dbReference>
<dbReference type="PANTHER" id="PTHR30137">
    <property type="entry name" value="LUCIFERASE-LIKE MONOOXYGENASE"/>
    <property type="match status" value="1"/>
</dbReference>
<dbReference type="RefSeq" id="WP_070117413.1">
    <property type="nucleotide sequence ID" value="NZ_MASR01000001.1"/>
</dbReference>
<protein>
    <recommendedName>
        <fullName evidence="2">Luciferase-like monooxygenase</fullName>
    </recommendedName>
</protein>
<gene>
    <name evidence="4" type="ORF">PHACT_09680</name>
</gene>
<dbReference type="SUPFAM" id="SSF51679">
    <property type="entry name" value="Bacterial luciferase-like"/>
    <property type="match status" value="1"/>
</dbReference>
<keyword evidence="5" id="KW-1185">Reference proteome</keyword>
<dbReference type="OrthoDB" id="9780518at2"/>